<reference evidence="2 3" key="1">
    <citation type="submission" date="2017-09" db="EMBL/GenBank/DDBJ databases">
        <authorList>
            <person name="Ehlers B."/>
            <person name="Leendertz F.H."/>
        </authorList>
    </citation>
    <scope>NUCLEOTIDE SEQUENCE [LARGE SCALE GENOMIC DNA]</scope>
    <source>
        <strain evidence="2 3">USBA 140</strain>
    </source>
</reference>
<evidence type="ECO:0000313" key="3">
    <source>
        <dbReference type="Proteomes" id="UP000219621"/>
    </source>
</evidence>
<name>A0A286GY57_9PROT</name>
<feature type="chain" id="PRO_5012990447" description="General secretion pathway protein C" evidence="1">
    <location>
        <begin position="28"/>
        <end position="169"/>
    </location>
</feature>
<dbReference type="EMBL" id="OCNJ01000011">
    <property type="protein sequence ID" value="SOE00019.1"/>
    <property type="molecule type" value="Genomic_DNA"/>
</dbReference>
<keyword evidence="3" id="KW-1185">Reference proteome</keyword>
<dbReference type="OrthoDB" id="7362693at2"/>
<organism evidence="2 3">
    <name type="scientific">Caenispirillum bisanense</name>
    <dbReference type="NCBI Taxonomy" id="414052"/>
    <lineage>
        <taxon>Bacteria</taxon>
        <taxon>Pseudomonadati</taxon>
        <taxon>Pseudomonadota</taxon>
        <taxon>Alphaproteobacteria</taxon>
        <taxon>Rhodospirillales</taxon>
        <taxon>Novispirillaceae</taxon>
        <taxon>Caenispirillum</taxon>
    </lineage>
</organism>
<proteinExistence type="predicted"/>
<sequence length="169" mass="17724">MMPRRVAAAVLALAAAALLVAAGPAVAQDAAPAPAEPAATPATEPPVDPASLPVTLMFSLKERVAIEAAMREGGLDRSVGEPAAPLRPFLRTPLYLSGILWSAPGDWTVWLNGRALRPGDSGLLYSIAEVDARRVVLAVAWGENTRLVQLEPNQTFVPSTGQVVEGRPF</sequence>
<dbReference type="AlphaFoldDB" id="A0A286GY57"/>
<keyword evidence="1" id="KW-0732">Signal</keyword>
<feature type="signal peptide" evidence="1">
    <location>
        <begin position="1"/>
        <end position="27"/>
    </location>
</feature>
<accession>A0A286GY57</accession>
<evidence type="ECO:0000256" key="1">
    <source>
        <dbReference type="SAM" id="SignalP"/>
    </source>
</evidence>
<evidence type="ECO:0008006" key="4">
    <source>
        <dbReference type="Google" id="ProtNLM"/>
    </source>
</evidence>
<evidence type="ECO:0000313" key="2">
    <source>
        <dbReference type="EMBL" id="SOE00019.1"/>
    </source>
</evidence>
<gene>
    <name evidence="2" type="ORF">SAMN05421508_11141</name>
</gene>
<protein>
    <recommendedName>
        <fullName evidence="4">General secretion pathway protein C</fullName>
    </recommendedName>
</protein>
<dbReference type="Proteomes" id="UP000219621">
    <property type="component" value="Unassembled WGS sequence"/>
</dbReference>
<dbReference type="RefSeq" id="WP_097281028.1">
    <property type="nucleotide sequence ID" value="NZ_OCNJ01000011.1"/>
</dbReference>